<dbReference type="FunFam" id="3.30.1330.30:FF:000008">
    <property type="entry name" value="Protein pelota homolog"/>
    <property type="match status" value="1"/>
</dbReference>
<sequence>MKIVSRHLERDGSGTVALIPEGDEDLYHLYNLIQPGDLVRSSTVRRIQSESSTGSIESHRIRLQLTISVTKLDFEMAGGQGMSNSDAPLGTISENDSASSAQSTPFSSMVLGEAGEAGSSAALSGASQGQPTLHLAGRVAEENEHVRTGSFHTLDIEINRKLSIKKELWDAHHLETLEESGEAGNTAEVGAVILGEGRAIVCLLTNNMTIVRQRIHVPMPRKRQGAGHGGAASSSAAKLIDRFNGQVYAAVMKLLELPAMRTVILASPAFWRETMYDYLISEATRRGDKLLMGSEAKRKLLKVHTATTHVHALMEVLKSPEVAAQLQNTKFTRETQLMDKFLRTLASDELRAWYGERQVVLAAARGAVGTLLLSDALLRNAHPQRRKQWVELGEQIRSFGGQVVVFSTLHESGRQLNSLGGVAALLTYPLDLDLVEEEEADAAAEADAQKK</sequence>
<dbReference type="InterPro" id="IPR029064">
    <property type="entry name" value="Ribosomal_eL30-like_sf"/>
</dbReference>
<dbReference type="PANTHER" id="PTHR10853">
    <property type="entry name" value="PELOTA"/>
    <property type="match status" value="1"/>
</dbReference>
<dbReference type="SMART" id="SM01194">
    <property type="entry name" value="eRF1_1"/>
    <property type="match status" value="1"/>
</dbReference>
<keyword evidence="5" id="KW-0479">Metal-binding</keyword>
<accession>A0AAF0EP26</accession>
<dbReference type="Pfam" id="PF03465">
    <property type="entry name" value="eRF1_3"/>
    <property type="match status" value="1"/>
</dbReference>
<evidence type="ECO:0000313" key="8">
    <source>
        <dbReference type="EMBL" id="WFD33670.1"/>
    </source>
</evidence>
<dbReference type="Proteomes" id="UP001219933">
    <property type="component" value="Chromosome 1"/>
</dbReference>
<evidence type="ECO:0000313" key="9">
    <source>
        <dbReference type="Proteomes" id="UP001219933"/>
    </source>
</evidence>
<evidence type="ECO:0000259" key="7">
    <source>
        <dbReference type="SMART" id="SM01194"/>
    </source>
</evidence>
<comment type="cofactor">
    <cofactor evidence="1">
        <name>a divalent metal cation</name>
        <dbReference type="ChEBI" id="CHEBI:60240"/>
    </cofactor>
</comment>
<evidence type="ECO:0000256" key="2">
    <source>
        <dbReference type="ARBA" id="ARBA00004496"/>
    </source>
</evidence>
<evidence type="ECO:0000256" key="1">
    <source>
        <dbReference type="ARBA" id="ARBA00001968"/>
    </source>
</evidence>
<proteinExistence type="inferred from homology"/>
<dbReference type="InterPro" id="IPR038069">
    <property type="entry name" value="Pelota/DOM34_N"/>
</dbReference>
<dbReference type="InterPro" id="IPR004405">
    <property type="entry name" value="TF_pelota"/>
</dbReference>
<feature type="region of interest" description="Disordered" evidence="6">
    <location>
        <begin position="79"/>
        <end position="105"/>
    </location>
</feature>
<dbReference type="SUPFAM" id="SSF55315">
    <property type="entry name" value="L30e-like"/>
    <property type="match status" value="1"/>
</dbReference>
<comment type="similarity">
    <text evidence="3">Belongs to the eukaryotic release factor 1 family. Pelota subfamily.</text>
</comment>
<comment type="subcellular location">
    <subcellularLocation>
        <location evidence="2">Cytoplasm</location>
    </subcellularLocation>
</comment>
<dbReference type="EMBL" id="CP119877">
    <property type="protein sequence ID" value="WFD33670.1"/>
    <property type="molecule type" value="Genomic_DNA"/>
</dbReference>
<dbReference type="InterPro" id="IPR058547">
    <property type="entry name" value="Pelota_N"/>
</dbReference>
<dbReference type="PANTHER" id="PTHR10853:SF0">
    <property type="entry name" value="PROTEIN PELOTA HOMOLOG"/>
    <property type="match status" value="1"/>
</dbReference>
<dbReference type="GO" id="GO:0070651">
    <property type="term" value="P:nonfunctional rRNA decay"/>
    <property type="evidence" value="ECO:0007669"/>
    <property type="project" value="TreeGrafter"/>
</dbReference>
<dbReference type="Pfam" id="PF03464">
    <property type="entry name" value="eRF1_2"/>
    <property type="match status" value="1"/>
</dbReference>
<dbReference type="InterPro" id="IPR005140">
    <property type="entry name" value="eRF1_Pelota-like_N"/>
</dbReference>
<gene>
    <name evidence="8" type="primary">DOM34</name>
    <name evidence="8" type="ORF">MCUN1_000483</name>
</gene>
<keyword evidence="9" id="KW-1185">Reference proteome</keyword>
<evidence type="ECO:0000256" key="3">
    <source>
        <dbReference type="ARBA" id="ARBA00009504"/>
    </source>
</evidence>
<dbReference type="InterPro" id="IPR042226">
    <property type="entry name" value="eFR1_2_sf"/>
</dbReference>
<protein>
    <submittedName>
        <fullName evidence="8">Translation factor pelota</fullName>
    </submittedName>
</protein>
<feature type="domain" description="eRF1/Pelota-like N-terminal" evidence="7">
    <location>
        <begin position="1"/>
        <end position="182"/>
    </location>
</feature>
<dbReference type="InterPro" id="IPR005142">
    <property type="entry name" value="eRF1_3"/>
</dbReference>
<dbReference type="AlphaFoldDB" id="A0AAF0EP26"/>
<organism evidence="8 9">
    <name type="scientific">Malassezia cuniculi</name>
    <dbReference type="NCBI Taxonomy" id="948313"/>
    <lineage>
        <taxon>Eukaryota</taxon>
        <taxon>Fungi</taxon>
        <taxon>Dikarya</taxon>
        <taxon>Basidiomycota</taxon>
        <taxon>Ustilaginomycotina</taxon>
        <taxon>Malasseziomycetes</taxon>
        <taxon>Malasseziales</taxon>
        <taxon>Malasseziaceae</taxon>
        <taxon>Malassezia</taxon>
    </lineage>
</organism>
<dbReference type="Gene3D" id="3.30.420.60">
    <property type="entry name" value="eRF1 domain 2"/>
    <property type="match status" value="1"/>
</dbReference>
<evidence type="ECO:0000256" key="6">
    <source>
        <dbReference type="SAM" id="MobiDB-lite"/>
    </source>
</evidence>
<evidence type="ECO:0000256" key="4">
    <source>
        <dbReference type="ARBA" id="ARBA00022490"/>
    </source>
</evidence>
<dbReference type="Gene3D" id="3.30.1330.30">
    <property type="match status" value="1"/>
</dbReference>
<dbReference type="NCBIfam" id="TIGR00111">
    <property type="entry name" value="pelota"/>
    <property type="match status" value="1"/>
</dbReference>
<dbReference type="Pfam" id="PF26356">
    <property type="entry name" value="Pelota_N"/>
    <property type="match status" value="1"/>
</dbReference>
<dbReference type="InterPro" id="IPR005141">
    <property type="entry name" value="eRF1_2"/>
</dbReference>
<name>A0AAF0EP26_9BASI</name>
<dbReference type="GO" id="GO:0070966">
    <property type="term" value="P:nuclear-transcribed mRNA catabolic process, no-go decay"/>
    <property type="evidence" value="ECO:0007669"/>
    <property type="project" value="InterPro"/>
</dbReference>
<reference evidence="8" key="1">
    <citation type="submission" date="2023-03" db="EMBL/GenBank/DDBJ databases">
        <title>Mating type loci evolution in Malassezia.</title>
        <authorList>
            <person name="Coelho M.A."/>
        </authorList>
    </citation>
    <scope>NUCLEOTIDE SEQUENCE</scope>
    <source>
        <strain evidence="8">CBS 11721</strain>
    </source>
</reference>
<dbReference type="SUPFAM" id="SSF159065">
    <property type="entry name" value="Dom34/Pelota N-terminal domain-like"/>
    <property type="match status" value="2"/>
</dbReference>
<dbReference type="GO" id="GO:0070481">
    <property type="term" value="P:nuclear-transcribed mRNA catabolic process, non-stop decay"/>
    <property type="evidence" value="ECO:0007669"/>
    <property type="project" value="InterPro"/>
</dbReference>
<dbReference type="Gene3D" id="2.30.30.870">
    <property type="entry name" value="Pelota, domain A"/>
    <property type="match status" value="1"/>
</dbReference>
<dbReference type="SUPFAM" id="SSF53137">
    <property type="entry name" value="Translational machinery components"/>
    <property type="match status" value="1"/>
</dbReference>
<feature type="compositionally biased region" description="Polar residues" evidence="6">
    <location>
        <begin position="82"/>
        <end position="96"/>
    </location>
</feature>
<evidence type="ECO:0000256" key="5">
    <source>
        <dbReference type="ARBA" id="ARBA00022723"/>
    </source>
</evidence>
<dbReference type="GO" id="GO:0071025">
    <property type="term" value="P:RNA surveillance"/>
    <property type="evidence" value="ECO:0007669"/>
    <property type="project" value="InterPro"/>
</dbReference>
<keyword evidence="4" id="KW-0963">Cytoplasm</keyword>
<dbReference type="GO" id="GO:0032790">
    <property type="term" value="P:ribosome disassembly"/>
    <property type="evidence" value="ECO:0007669"/>
    <property type="project" value="TreeGrafter"/>
</dbReference>
<dbReference type="GO" id="GO:0046872">
    <property type="term" value="F:metal ion binding"/>
    <property type="evidence" value="ECO:0007669"/>
    <property type="project" value="UniProtKB-KW"/>
</dbReference>
<dbReference type="GO" id="GO:0005737">
    <property type="term" value="C:cytoplasm"/>
    <property type="evidence" value="ECO:0007669"/>
    <property type="project" value="UniProtKB-SubCell"/>
</dbReference>